<accession>A0ABW1G9A8</accession>
<feature type="transmembrane region" description="Helical" evidence="2">
    <location>
        <begin position="158"/>
        <end position="180"/>
    </location>
</feature>
<feature type="region of interest" description="Disordered" evidence="1">
    <location>
        <begin position="1"/>
        <end position="30"/>
    </location>
</feature>
<dbReference type="RefSeq" id="WP_380588115.1">
    <property type="nucleotide sequence ID" value="NZ_JBHSQJ010000123.1"/>
</dbReference>
<dbReference type="PANTHER" id="PTHR42305:SF1">
    <property type="entry name" value="MEMBRANE PROTEIN RV1733C-RELATED"/>
    <property type="match status" value="1"/>
</dbReference>
<dbReference type="Proteomes" id="UP001596174">
    <property type="component" value="Unassembled WGS sequence"/>
</dbReference>
<protein>
    <recommendedName>
        <fullName evidence="5">Transmembrane protein</fullName>
    </recommendedName>
</protein>
<evidence type="ECO:0000313" key="3">
    <source>
        <dbReference type="EMBL" id="MFC5910613.1"/>
    </source>
</evidence>
<dbReference type="EMBL" id="JBHSQJ010000123">
    <property type="protein sequence ID" value="MFC5910613.1"/>
    <property type="molecule type" value="Genomic_DNA"/>
</dbReference>
<proteinExistence type="predicted"/>
<evidence type="ECO:0000313" key="4">
    <source>
        <dbReference type="Proteomes" id="UP001596174"/>
    </source>
</evidence>
<evidence type="ECO:0008006" key="5">
    <source>
        <dbReference type="Google" id="ProtNLM"/>
    </source>
</evidence>
<keyword evidence="2" id="KW-1133">Transmembrane helix</keyword>
<keyword evidence="4" id="KW-1185">Reference proteome</keyword>
<evidence type="ECO:0000256" key="1">
    <source>
        <dbReference type="SAM" id="MobiDB-lite"/>
    </source>
</evidence>
<dbReference type="InterPro" id="IPR039708">
    <property type="entry name" value="MT1774/Rv1733c-like"/>
</dbReference>
<gene>
    <name evidence="3" type="ORF">ACFP3V_25780</name>
</gene>
<name>A0ABW1G9A8_9ACTN</name>
<organism evidence="3 4">
    <name type="scientific">Streptacidiphilus monticola</name>
    <dbReference type="NCBI Taxonomy" id="2161674"/>
    <lineage>
        <taxon>Bacteria</taxon>
        <taxon>Bacillati</taxon>
        <taxon>Actinomycetota</taxon>
        <taxon>Actinomycetes</taxon>
        <taxon>Kitasatosporales</taxon>
        <taxon>Streptomycetaceae</taxon>
        <taxon>Streptacidiphilus</taxon>
    </lineage>
</organism>
<comment type="caution">
    <text evidence="3">The sequence shown here is derived from an EMBL/GenBank/DDBJ whole genome shotgun (WGS) entry which is preliminary data.</text>
</comment>
<dbReference type="PANTHER" id="PTHR42305">
    <property type="entry name" value="MEMBRANE PROTEIN RV1733C-RELATED"/>
    <property type="match status" value="1"/>
</dbReference>
<feature type="transmembrane region" description="Helical" evidence="2">
    <location>
        <begin position="44"/>
        <end position="64"/>
    </location>
</feature>
<reference evidence="4" key="1">
    <citation type="journal article" date="2019" name="Int. J. Syst. Evol. Microbiol.">
        <title>The Global Catalogue of Microorganisms (GCM) 10K type strain sequencing project: providing services to taxonomists for standard genome sequencing and annotation.</title>
        <authorList>
            <consortium name="The Broad Institute Genomics Platform"/>
            <consortium name="The Broad Institute Genome Sequencing Center for Infectious Disease"/>
            <person name="Wu L."/>
            <person name="Ma J."/>
        </authorList>
    </citation>
    <scope>NUCLEOTIDE SEQUENCE [LARGE SCALE GENOMIC DNA]</scope>
    <source>
        <strain evidence="4">JCM 4816</strain>
    </source>
</reference>
<evidence type="ECO:0000256" key="2">
    <source>
        <dbReference type="SAM" id="Phobius"/>
    </source>
</evidence>
<sequence length="207" mass="21317">MASPAAEPRRPSAPGPAHGGPLARARARRSNPLFRPQDAWRGRLQLLLALGLLAAALGCALFALGRYDADRGSAEALQSHLHPVNAQVLGAPTASSTGRTTGDPVAPVAWTGADGRSHQAVAVVPPLTVQGQTVQVWLDAAGHPAVGPASPTASAATAVSIGLCALVGCATLVVVLHAVARSLLDRSALRGWERDWRATAPLWTGRR</sequence>
<keyword evidence="2" id="KW-0812">Transmembrane</keyword>
<keyword evidence="2" id="KW-0472">Membrane</keyword>